<dbReference type="OrthoDB" id="4491390at2759"/>
<proteinExistence type="predicted"/>
<accession>A0A9Q8PHI4</accession>
<gene>
    <name evidence="1" type="ORF">CLAFUR5_12228</name>
</gene>
<dbReference type="Proteomes" id="UP000756132">
    <property type="component" value="Chromosome 10"/>
</dbReference>
<dbReference type="PANTHER" id="PTHR38111">
    <property type="entry name" value="ZN(2)-C6 FUNGAL-TYPE DOMAIN-CONTAINING PROTEIN-RELATED"/>
    <property type="match status" value="1"/>
</dbReference>
<dbReference type="RefSeq" id="XP_047766900.1">
    <property type="nucleotide sequence ID" value="XM_047911376.1"/>
</dbReference>
<organism evidence="1 2">
    <name type="scientific">Passalora fulva</name>
    <name type="common">Tomato leaf mold</name>
    <name type="synonym">Cladosporium fulvum</name>
    <dbReference type="NCBI Taxonomy" id="5499"/>
    <lineage>
        <taxon>Eukaryota</taxon>
        <taxon>Fungi</taxon>
        <taxon>Dikarya</taxon>
        <taxon>Ascomycota</taxon>
        <taxon>Pezizomycotina</taxon>
        <taxon>Dothideomycetes</taxon>
        <taxon>Dothideomycetidae</taxon>
        <taxon>Mycosphaerellales</taxon>
        <taxon>Mycosphaerellaceae</taxon>
        <taxon>Fulvia</taxon>
    </lineage>
</organism>
<evidence type="ECO:0000313" key="1">
    <source>
        <dbReference type="EMBL" id="UJO22534.1"/>
    </source>
</evidence>
<dbReference type="PANTHER" id="PTHR38111:SF2">
    <property type="entry name" value="FINGER DOMAIN PROTEIN, PUTATIVE (AFU_ORTHOLOGUE AFUA_1G01560)-RELATED"/>
    <property type="match status" value="1"/>
</dbReference>
<dbReference type="GeneID" id="71992106"/>
<dbReference type="AlphaFoldDB" id="A0A9Q8PHI4"/>
<dbReference type="EMBL" id="CP090172">
    <property type="protein sequence ID" value="UJO22534.1"/>
    <property type="molecule type" value="Genomic_DNA"/>
</dbReference>
<reference evidence="1" key="2">
    <citation type="journal article" date="2022" name="Microb. Genom.">
        <title>A chromosome-scale genome assembly of the tomato pathogen Cladosporium fulvum reveals a compartmentalized genome architecture and the presence of a dispensable chromosome.</title>
        <authorList>
            <person name="Zaccaron A.Z."/>
            <person name="Chen L.H."/>
            <person name="Samaras A."/>
            <person name="Stergiopoulos I."/>
        </authorList>
    </citation>
    <scope>NUCLEOTIDE SEQUENCE</scope>
    <source>
        <strain evidence="1">Race5_Kim</strain>
    </source>
</reference>
<dbReference type="KEGG" id="ffu:CLAFUR5_12228"/>
<protein>
    <submittedName>
        <fullName evidence="1">Uncharacterized protein</fullName>
    </submittedName>
</protein>
<reference evidence="1" key="1">
    <citation type="submission" date="2021-12" db="EMBL/GenBank/DDBJ databases">
        <authorList>
            <person name="Zaccaron A."/>
            <person name="Stergiopoulos I."/>
        </authorList>
    </citation>
    <scope>NUCLEOTIDE SEQUENCE</scope>
    <source>
        <strain evidence="1">Race5_Kim</strain>
    </source>
</reference>
<keyword evidence="2" id="KW-1185">Reference proteome</keyword>
<sequence length="458" mass="50547">MKGGSGSGSVINVVRASESGVGDGELVWDFNSGAEILGFDAFGGVGMDFGMLGGSGGGEAGGGIDLNQMILNAMPTATASPRTKQRHPHDDGLNEFWFKDRNGTPMDITRAMELYTTPSIIHSPAMEKQVIYSTFMDTYLPQRIGEQDAHFSFLQQLIQTPNLRPEVSAGLDAMSLVQVGSIFKDQNLLKQAVKAYHRAISGLLKTFQSKDTEFATDDYVLATVTVLANCEFFDEISQVGDGWTKHIEGQQQLLAARGPASIQSNLSLLLYSNMRHGALSHALLVRKACFMGTEEWRSVAWRAPYVDAATIFYDSALQVPAILERYDQLKAEDGVGKIDAILKDAAKLEQEMRTWFGGYQIRSKWNEHKLFELAPLEAFGTFSSLCPDRTLEEACVFPTFMVSYLICVYWDVTHFLRTSPISCGRQCRSCTWPSIRGTIHGIQKRGTKSRRPSCGNTS</sequence>
<evidence type="ECO:0000313" key="2">
    <source>
        <dbReference type="Proteomes" id="UP000756132"/>
    </source>
</evidence>
<dbReference type="InterPro" id="IPR053178">
    <property type="entry name" value="Osmoadaptation_assoc"/>
</dbReference>
<name>A0A9Q8PHI4_PASFU</name>